<name>A0ABY8SV30_9BURK</name>
<dbReference type="RefSeq" id="WP_283487976.1">
    <property type="nucleotide sequence ID" value="NZ_CP125947.1"/>
</dbReference>
<reference evidence="1 2" key="1">
    <citation type="submission" date="2023-05" db="EMBL/GenBank/DDBJ databases">
        <authorList>
            <person name="Yin Y."/>
            <person name="Lu Z."/>
        </authorList>
    </citation>
    <scope>NUCLEOTIDE SEQUENCE [LARGE SCALE GENOMIC DNA]</scope>
    <source>
        <strain evidence="1 2">ZM22</strain>
    </source>
</reference>
<sequence>MLFTLKRILLLLLMMAALAWWIGSQLFRPEPPVPTPGSFTIHIVGNGWHAGLLLPAQAINARLPLLRQRFPGASHYEIGWGDVGFYRAKNVTAGLALEAMFASRGSVMHVVAVTDVQHFLKGSDSAALCLDEAAYQRMASLVADSFARSASGEPVDAGPGIYGNSQFYIANGSYNALNTCNRWTASVLEAAGITISPRISLTAGSVLGAAQRSAMRCEAAR</sequence>
<gene>
    <name evidence="1" type="ORF">QMY55_07175</name>
</gene>
<dbReference type="Pfam" id="PF09601">
    <property type="entry name" value="DUF2459"/>
    <property type="match status" value="1"/>
</dbReference>
<accession>A0ABY8SV30</accession>
<dbReference type="NCBIfam" id="TIGR02117">
    <property type="entry name" value="chp_urease_rgn"/>
    <property type="match status" value="1"/>
</dbReference>
<evidence type="ECO:0000313" key="2">
    <source>
        <dbReference type="Proteomes" id="UP001240697"/>
    </source>
</evidence>
<organism evidence="1 2">
    <name type="scientific">Comamonas resistens</name>
    <dbReference type="NCBI Taxonomy" id="3046670"/>
    <lineage>
        <taxon>Bacteria</taxon>
        <taxon>Pseudomonadati</taxon>
        <taxon>Pseudomonadota</taxon>
        <taxon>Betaproteobacteria</taxon>
        <taxon>Burkholderiales</taxon>
        <taxon>Comamonadaceae</taxon>
        <taxon>Comamonas</taxon>
    </lineage>
</organism>
<evidence type="ECO:0000313" key="1">
    <source>
        <dbReference type="EMBL" id="WHS66902.1"/>
    </source>
</evidence>
<protein>
    <submittedName>
        <fullName evidence="1">TIGR02117 family protein</fullName>
    </submittedName>
</protein>
<dbReference type="InterPro" id="IPR011727">
    <property type="entry name" value="CHP02117"/>
</dbReference>
<dbReference type="Proteomes" id="UP001240697">
    <property type="component" value="Chromosome"/>
</dbReference>
<keyword evidence="2" id="KW-1185">Reference proteome</keyword>
<dbReference type="EMBL" id="CP125947">
    <property type="protein sequence ID" value="WHS66902.1"/>
    <property type="molecule type" value="Genomic_DNA"/>
</dbReference>
<proteinExistence type="predicted"/>